<dbReference type="PROSITE" id="PS51079">
    <property type="entry name" value="MBT"/>
    <property type="match status" value="3"/>
</dbReference>
<dbReference type="CDD" id="cd20120">
    <property type="entry name" value="MBT_MBTD1_rpt1"/>
    <property type="match status" value="1"/>
</dbReference>
<feature type="repeat" description="MBT" evidence="4">
    <location>
        <begin position="199"/>
        <end position="338"/>
    </location>
</feature>
<accession>A0A8C9FEL3</accession>
<organism evidence="6 7">
    <name type="scientific">Pavo cristatus</name>
    <name type="common">Indian peafowl</name>
    <name type="synonym">Blue peafowl</name>
    <dbReference type="NCBI Taxonomy" id="9049"/>
    <lineage>
        <taxon>Eukaryota</taxon>
        <taxon>Metazoa</taxon>
        <taxon>Chordata</taxon>
        <taxon>Craniata</taxon>
        <taxon>Vertebrata</taxon>
        <taxon>Euteleostomi</taxon>
        <taxon>Archelosauria</taxon>
        <taxon>Archosauria</taxon>
        <taxon>Dinosauria</taxon>
        <taxon>Saurischia</taxon>
        <taxon>Theropoda</taxon>
        <taxon>Coelurosauria</taxon>
        <taxon>Aves</taxon>
        <taxon>Neognathae</taxon>
        <taxon>Galloanserae</taxon>
        <taxon>Galliformes</taxon>
        <taxon>Phasianidae</taxon>
        <taxon>Phasianinae</taxon>
        <taxon>Pavo</taxon>
    </lineage>
</organism>
<feature type="compositionally biased region" description="Basic residues" evidence="5">
    <location>
        <begin position="456"/>
        <end position="472"/>
    </location>
</feature>
<feature type="compositionally biased region" description="Polar residues" evidence="5">
    <location>
        <begin position="491"/>
        <end position="502"/>
    </location>
</feature>
<proteinExistence type="predicted"/>
<feature type="region of interest" description="Disordered" evidence="5">
    <location>
        <begin position="488"/>
        <end position="510"/>
    </location>
</feature>
<dbReference type="InterPro" id="IPR004092">
    <property type="entry name" value="Mbt"/>
</dbReference>
<dbReference type="Proteomes" id="UP000694428">
    <property type="component" value="Unplaced"/>
</dbReference>
<evidence type="ECO:0000256" key="5">
    <source>
        <dbReference type="SAM" id="MobiDB-lite"/>
    </source>
</evidence>
<dbReference type="CDD" id="cd20129">
    <property type="entry name" value="MBT_MBTD1_rpt4"/>
    <property type="match status" value="1"/>
</dbReference>
<feature type="repeat" description="MBT" evidence="4">
    <location>
        <begin position="88"/>
        <end position="191"/>
    </location>
</feature>
<evidence type="ECO:0000256" key="1">
    <source>
        <dbReference type="ARBA" id="ARBA00004123"/>
    </source>
</evidence>
<feature type="repeat" description="MBT" evidence="4">
    <location>
        <begin position="346"/>
        <end position="442"/>
    </location>
</feature>
<feature type="compositionally biased region" description="Low complexity" evidence="5">
    <location>
        <begin position="1"/>
        <end position="18"/>
    </location>
</feature>
<protein>
    <submittedName>
        <fullName evidence="6">Mbt domain containing 1</fullName>
    </submittedName>
</protein>
<dbReference type="SUPFAM" id="SSF63748">
    <property type="entry name" value="Tudor/PWWP/MBT"/>
    <property type="match status" value="3"/>
</dbReference>
<dbReference type="SMART" id="SM00561">
    <property type="entry name" value="MBT"/>
    <property type="match status" value="3"/>
</dbReference>
<feature type="region of interest" description="Disordered" evidence="5">
    <location>
        <begin position="440"/>
        <end position="473"/>
    </location>
</feature>
<keyword evidence="7" id="KW-1185">Reference proteome</keyword>
<dbReference type="GO" id="GO:0042393">
    <property type="term" value="F:histone binding"/>
    <property type="evidence" value="ECO:0007669"/>
    <property type="project" value="TreeGrafter"/>
</dbReference>
<dbReference type="GO" id="GO:0003682">
    <property type="term" value="F:chromatin binding"/>
    <property type="evidence" value="ECO:0007669"/>
    <property type="project" value="TreeGrafter"/>
</dbReference>
<evidence type="ECO:0000313" key="7">
    <source>
        <dbReference type="Proteomes" id="UP000694428"/>
    </source>
</evidence>
<dbReference type="GO" id="GO:0005634">
    <property type="term" value="C:nucleus"/>
    <property type="evidence" value="ECO:0007669"/>
    <property type="project" value="UniProtKB-SubCell"/>
</dbReference>
<keyword evidence="2" id="KW-0677">Repeat</keyword>
<dbReference type="Ensembl" id="ENSPSTT00000014564.1">
    <property type="protein sequence ID" value="ENSPSTP00000013878.1"/>
    <property type="gene ID" value="ENSPSTG00000009795.1"/>
</dbReference>
<name>A0A8C9FEL3_PAVCR</name>
<dbReference type="PANTHER" id="PTHR12247:SF79">
    <property type="entry name" value="MBT DOMAIN-CONTAINING PROTEIN 1"/>
    <property type="match status" value="1"/>
</dbReference>
<reference evidence="6" key="1">
    <citation type="submission" date="2025-08" db="UniProtKB">
        <authorList>
            <consortium name="Ensembl"/>
        </authorList>
    </citation>
    <scope>IDENTIFICATION</scope>
</reference>
<feature type="region of interest" description="Disordered" evidence="5">
    <location>
        <begin position="1"/>
        <end position="32"/>
    </location>
</feature>
<keyword evidence="3" id="KW-0539">Nucleus</keyword>
<dbReference type="Pfam" id="PF02820">
    <property type="entry name" value="MBT"/>
    <property type="match status" value="3"/>
</dbReference>
<dbReference type="InterPro" id="IPR050548">
    <property type="entry name" value="PcG_chromatin_remod_factors"/>
</dbReference>
<feature type="compositionally biased region" description="Low complexity" evidence="5">
    <location>
        <begin position="445"/>
        <end position="455"/>
    </location>
</feature>
<dbReference type="CDD" id="cd20126">
    <property type="entry name" value="MBT_MBTD1_rpt3"/>
    <property type="match status" value="1"/>
</dbReference>
<evidence type="ECO:0000256" key="2">
    <source>
        <dbReference type="ARBA" id="ARBA00022737"/>
    </source>
</evidence>
<reference evidence="6" key="2">
    <citation type="submission" date="2025-09" db="UniProtKB">
        <authorList>
            <consortium name="Ensembl"/>
        </authorList>
    </citation>
    <scope>IDENTIFICATION</scope>
</reference>
<evidence type="ECO:0000256" key="3">
    <source>
        <dbReference type="ARBA" id="ARBA00023242"/>
    </source>
</evidence>
<evidence type="ECO:0000313" key="6">
    <source>
        <dbReference type="Ensembl" id="ENSPSTP00000013878.1"/>
    </source>
</evidence>
<dbReference type="PANTHER" id="PTHR12247">
    <property type="entry name" value="POLYCOMB GROUP PROTEIN"/>
    <property type="match status" value="1"/>
</dbReference>
<dbReference type="AlphaFoldDB" id="A0A8C9FEL3"/>
<dbReference type="FunFam" id="2.30.30.140:FF:000010">
    <property type="entry name" value="MBT domain-containing protein 1 isoform X1"/>
    <property type="match status" value="1"/>
</dbReference>
<evidence type="ECO:0000256" key="4">
    <source>
        <dbReference type="PROSITE-ProRule" id="PRU00459"/>
    </source>
</evidence>
<comment type="subcellular location">
    <subcellularLocation>
        <location evidence="1">Nucleus</location>
    </subcellularLocation>
</comment>
<dbReference type="GO" id="GO:0045892">
    <property type="term" value="P:negative regulation of DNA-templated transcription"/>
    <property type="evidence" value="ECO:0007669"/>
    <property type="project" value="TreeGrafter"/>
</dbReference>
<dbReference type="FunFam" id="2.30.30.140:FF:000032">
    <property type="entry name" value="MBT domain-containing protein 1 isoform X1"/>
    <property type="match status" value="1"/>
</dbReference>
<dbReference type="Gene3D" id="2.30.30.140">
    <property type="match status" value="3"/>
</dbReference>
<sequence length="510" mass="56842">MFDGYDSCSEDTSSSSSSDESEEEVSPLPSSLPIIKNNGQVYTYPDGKSGMGEYVLCEYKRSDAAFSARAVFCGVPDPNVGRLENGPMQWISCLLPKTIINNNNNKFLAPMGTCWGDISEGVRVEVPNTDCSLPTKVFWIAGIVKLAGYNALLRYEGFENDSSLDFWCNVCGSDIHPVGWCATSGKPLVPPRTIQHKYTNWKAFLVKRLTGAKTLPPDFSQKNGACSHVFVVVSSSTLHPKQDGHFDAPSHLFMKVKEVDTAGEWFKEGMKLEAIDPLNLSAICVATIRKVLADGYLMIGIDGSEAADGSDWFCYHATSPSIFPVGFCEINMIELTPPRGYTKLPFKWFDYLRETDSIAAPVKLFNKEVPNHGFHVGMKLEAVDLMEPRLVCVATVTRIIHRLLRIHFDGWEDEYDQWVDCESPDLYPVGWCQLTGYQLQPPAPQSSRDNQSSSSKQKKKSKSQQYKGHKKMTSLQLKEELLDGEEYSFLQGASDQESNGSASYYIKQEP</sequence>